<name>A0A7Z7FDT6_9EURY</name>
<evidence type="ECO:0000313" key="5">
    <source>
        <dbReference type="Proteomes" id="UP000199259"/>
    </source>
</evidence>
<comment type="caution">
    <text evidence="4">The sequence shown here is derived from an EMBL/GenBank/DDBJ whole genome shotgun (WGS) entry which is preliminary data.</text>
</comment>
<evidence type="ECO:0000256" key="2">
    <source>
        <dbReference type="RuleBase" id="RU004168"/>
    </source>
</evidence>
<dbReference type="InterPro" id="IPR001792">
    <property type="entry name" value="Acylphosphatase-like_dom"/>
</dbReference>
<evidence type="ECO:0000256" key="1">
    <source>
        <dbReference type="PROSITE-ProRule" id="PRU00520"/>
    </source>
</evidence>
<dbReference type="Proteomes" id="UP000199259">
    <property type="component" value="Unassembled WGS sequence"/>
</dbReference>
<dbReference type="AlphaFoldDB" id="A0A7Z7FDT6"/>
<evidence type="ECO:0000259" key="3">
    <source>
        <dbReference type="PROSITE" id="PS51160"/>
    </source>
</evidence>
<feature type="domain" description="Acylphosphatase-like" evidence="3">
    <location>
        <begin position="13"/>
        <end position="105"/>
    </location>
</feature>
<comment type="caution">
    <text evidence="1">Lacks conserved residue(s) required for the propagation of feature annotation.</text>
</comment>
<dbReference type="OrthoDB" id="125684at2157"/>
<comment type="similarity">
    <text evidence="2">Belongs to the acylphosphatase family.</text>
</comment>
<protein>
    <submittedName>
        <fullName evidence="4">Acylphosphatase</fullName>
    </submittedName>
</protein>
<keyword evidence="5" id="KW-1185">Reference proteome</keyword>
<dbReference type="Gene3D" id="3.30.70.100">
    <property type="match status" value="1"/>
</dbReference>
<accession>A0A7Z7FDT6</accession>
<dbReference type="InterPro" id="IPR036046">
    <property type="entry name" value="Acylphosphatase-like_dom_sf"/>
</dbReference>
<proteinExistence type="inferred from homology"/>
<gene>
    <name evidence="4" type="ORF">SAMN04488589_0967</name>
</gene>
<dbReference type="SUPFAM" id="SSF54975">
    <property type="entry name" value="Acylphosphatase/BLUF domain-like"/>
    <property type="match status" value="1"/>
</dbReference>
<dbReference type="PROSITE" id="PS51160">
    <property type="entry name" value="ACYLPHOSPHATASE_3"/>
    <property type="match status" value="1"/>
</dbReference>
<dbReference type="RefSeq" id="WP_091709139.1">
    <property type="nucleotide sequence ID" value="NZ_FNCA01000002.1"/>
</dbReference>
<evidence type="ECO:0000313" key="4">
    <source>
        <dbReference type="EMBL" id="SDF58839.1"/>
    </source>
</evidence>
<sequence length="108" mass="12084">MSDENQKSGNFSAATILVKLRSSKGDFHEYAAKNARQRSLNGYSQELSDGLYKIFVEGDKSSIQALIGYMEMNKTFDKIDTVAVDDVIVSWSSYSSTYSDFSIKELQS</sequence>
<organism evidence="4 5">
    <name type="scientific">Methanolobus vulcani</name>
    <dbReference type="NCBI Taxonomy" id="38026"/>
    <lineage>
        <taxon>Archaea</taxon>
        <taxon>Methanobacteriati</taxon>
        <taxon>Methanobacteriota</taxon>
        <taxon>Stenosarchaea group</taxon>
        <taxon>Methanomicrobia</taxon>
        <taxon>Methanosarcinales</taxon>
        <taxon>Methanosarcinaceae</taxon>
        <taxon>Methanolobus</taxon>
    </lineage>
</organism>
<dbReference type="Pfam" id="PF00708">
    <property type="entry name" value="Acylphosphatase"/>
    <property type="match status" value="1"/>
</dbReference>
<dbReference type="EMBL" id="FNCA01000002">
    <property type="protein sequence ID" value="SDF58839.1"/>
    <property type="molecule type" value="Genomic_DNA"/>
</dbReference>
<reference evidence="4 5" key="1">
    <citation type="submission" date="2016-10" db="EMBL/GenBank/DDBJ databases">
        <authorList>
            <person name="Varghese N."/>
            <person name="Submissions S."/>
        </authorList>
    </citation>
    <scope>NUCLEOTIDE SEQUENCE [LARGE SCALE GENOMIC DNA]</scope>
    <source>
        <strain evidence="4 5">PL 12/M</strain>
    </source>
</reference>